<dbReference type="GO" id="GO:0061711">
    <property type="term" value="F:tRNA N(6)-L-threonylcarbamoyladenine synthase activity"/>
    <property type="evidence" value="ECO:0007669"/>
    <property type="project" value="UniProtKB-EC"/>
</dbReference>
<evidence type="ECO:0000256" key="1">
    <source>
        <dbReference type="ARBA" id="ARBA00012156"/>
    </source>
</evidence>
<dbReference type="SUPFAM" id="SSF53067">
    <property type="entry name" value="Actin-like ATPase domain"/>
    <property type="match status" value="1"/>
</dbReference>
<evidence type="ECO:0000313" key="9">
    <source>
        <dbReference type="Proteomes" id="UP000003277"/>
    </source>
</evidence>
<dbReference type="EMBL" id="ADLT01000015">
    <property type="protein sequence ID" value="EHO63483.1"/>
    <property type="molecule type" value="Genomic_DNA"/>
</dbReference>
<dbReference type="EC" id="2.3.1.234" evidence="1"/>
<reference evidence="8 9" key="1">
    <citation type="submission" date="2011-11" db="EMBL/GenBank/DDBJ databases">
        <title>The Genome Sequence of Dialister succinatiphilus YIT 11850.</title>
        <authorList>
            <consortium name="The Broad Institute Genome Sequencing Platform"/>
            <person name="Earl A."/>
            <person name="Ward D."/>
            <person name="Feldgarden M."/>
            <person name="Gevers D."/>
            <person name="Morotomi M."/>
            <person name="Young S.K."/>
            <person name="Zeng Q."/>
            <person name="Gargeya S."/>
            <person name="Fitzgerald M."/>
            <person name="Haas B."/>
            <person name="Abouelleil A."/>
            <person name="Alvarado L."/>
            <person name="Arachchi H.M."/>
            <person name="Berlin A."/>
            <person name="Brown A."/>
            <person name="Chapman S.B."/>
            <person name="Dunbar C."/>
            <person name="Gearin G."/>
            <person name="Goldberg J."/>
            <person name="Griggs A."/>
            <person name="Gujja S."/>
            <person name="Heiman D."/>
            <person name="Howarth C."/>
            <person name="Lui A."/>
            <person name="MacDonald P.J.P."/>
            <person name="Montmayeur A."/>
            <person name="Murphy C."/>
            <person name="Neiman D."/>
            <person name="Pearson M."/>
            <person name="Priest M."/>
            <person name="Roberts A."/>
            <person name="Saif S."/>
            <person name="Shea T."/>
            <person name="Sisk P."/>
            <person name="Stolte C."/>
            <person name="Sykes S."/>
            <person name="Wortman J."/>
            <person name="Nusbaum C."/>
            <person name="Birren B."/>
        </authorList>
    </citation>
    <scope>NUCLEOTIDE SEQUENCE [LARGE SCALE GENOMIC DNA]</scope>
    <source>
        <strain evidence="8 9">YIT 11850</strain>
    </source>
</reference>
<keyword evidence="4" id="KW-0479">Metal-binding</keyword>
<keyword evidence="2" id="KW-0808">Transferase</keyword>
<dbReference type="Proteomes" id="UP000003277">
    <property type="component" value="Unassembled WGS sequence"/>
</dbReference>
<dbReference type="InterPro" id="IPR000905">
    <property type="entry name" value="Gcp-like_dom"/>
</dbReference>
<dbReference type="STRING" id="742743.HMPREF9453_00500"/>
<keyword evidence="5" id="KW-0012">Acyltransferase</keyword>
<evidence type="ECO:0000313" key="8">
    <source>
        <dbReference type="EMBL" id="EHO63483.1"/>
    </source>
</evidence>
<organism evidence="8 9">
    <name type="scientific">Dialister succinatiphilus YIT 11850</name>
    <dbReference type="NCBI Taxonomy" id="742743"/>
    <lineage>
        <taxon>Bacteria</taxon>
        <taxon>Bacillati</taxon>
        <taxon>Bacillota</taxon>
        <taxon>Negativicutes</taxon>
        <taxon>Veillonellales</taxon>
        <taxon>Veillonellaceae</taxon>
        <taxon>Dialister</taxon>
    </lineage>
</organism>
<evidence type="ECO:0000256" key="2">
    <source>
        <dbReference type="ARBA" id="ARBA00022679"/>
    </source>
</evidence>
<dbReference type="OrthoDB" id="1675500at2"/>
<sequence length="312" mass="34297">MARFLGIDTSCYTTSAAVYDSSGELAGEERIVLSVKEGNRGLSQSQMVFQHTKNLPVILQKLSPLLQDIKGIGVSSFPRRRADSYMPAFLVGKGAAFSLAAVLHVPVFEFSHQENHAMAALRKEPSLWGKPFYMMHMSGGTQDVLSCTWEGEFMEIKTLMDSRDITAGQFIDRIGVALGLHFPCGKELEKLALDGRHIYHIPRSSVKGSFSFSGPETKVQRDIASGQYNKEDIAEGVLEHIGKALDKELTAYPFKNDRPFIAVGGVMSNRYLRNRVEEILGKKGIKAYFADITASSDNATGNAFGAYMLAEA</sequence>
<dbReference type="GO" id="GO:0005829">
    <property type="term" value="C:cytosol"/>
    <property type="evidence" value="ECO:0007669"/>
    <property type="project" value="TreeGrafter"/>
</dbReference>
<keyword evidence="3" id="KW-0819">tRNA processing</keyword>
<dbReference type="GO" id="GO:0046872">
    <property type="term" value="F:metal ion binding"/>
    <property type="evidence" value="ECO:0007669"/>
    <property type="project" value="UniProtKB-KW"/>
</dbReference>
<keyword evidence="9" id="KW-1185">Reference proteome</keyword>
<dbReference type="PANTHER" id="PTHR11735:SF11">
    <property type="entry name" value="TRNA THREONYLCARBAMOYLADENOSINE BIOSYNTHESIS PROTEIN TSAB"/>
    <property type="match status" value="1"/>
</dbReference>
<dbReference type="InterPro" id="IPR017861">
    <property type="entry name" value="KAE1/TsaD"/>
</dbReference>
<dbReference type="RefSeq" id="WP_008859004.1">
    <property type="nucleotide sequence ID" value="NZ_JH591187.1"/>
</dbReference>
<dbReference type="AlphaFoldDB" id="H1CYR2"/>
<dbReference type="InterPro" id="IPR043129">
    <property type="entry name" value="ATPase_NBD"/>
</dbReference>
<dbReference type="PANTHER" id="PTHR11735">
    <property type="entry name" value="TRNA N6-ADENOSINE THREONYLCARBAMOYLTRANSFERASE"/>
    <property type="match status" value="1"/>
</dbReference>
<dbReference type="HOGENOM" id="CLU_023208_3_0_9"/>
<evidence type="ECO:0000259" key="7">
    <source>
        <dbReference type="Pfam" id="PF00814"/>
    </source>
</evidence>
<dbReference type="Gene3D" id="3.30.420.40">
    <property type="match status" value="2"/>
</dbReference>
<dbReference type="eggNOG" id="COG0533">
    <property type="taxonomic scope" value="Bacteria"/>
</dbReference>
<proteinExistence type="predicted"/>
<comment type="caution">
    <text evidence="8">The sequence shown here is derived from an EMBL/GenBank/DDBJ whole genome shotgun (WGS) entry which is preliminary data.</text>
</comment>
<accession>H1CYR2</accession>
<dbReference type="Pfam" id="PF00814">
    <property type="entry name" value="TsaD"/>
    <property type="match status" value="1"/>
</dbReference>
<dbReference type="GO" id="GO:0008033">
    <property type="term" value="P:tRNA processing"/>
    <property type="evidence" value="ECO:0007669"/>
    <property type="project" value="UniProtKB-KW"/>
</dbReference>
<feature type="domain" description="Gcp-like" evidence="7">
    <location>
        <begin position="86"/>
        <end position="299"/>
    </location>
</feature>
<comment type="catalytic activity">
    <reaction evidence="6">
        <text>L-threonylcarbamoyladenylate + adenosine(37) in tRNA = N(6)-L-threonylcarbamoyladenosine(37) in tRNA + AMP + H(+)</text>
        <dbReference type="Rhea" id="RHEA:37059"/>
        <dbReference type="Rhea" id="RHEA-COMP:10162"/>
        <dbReference type="Rhea" id="RHEA-COMP:10163"/>
        <dbReference type="ChEBI" id="CHEBI:15378"/>
        <dbReference type="ChEBI" id="CHEBI:73682"/>
        <dbReference type="ChEBI" id="CHEBI:74411"/>
        <dbReference type="ChEBI" id="CHEBI:74418"/>
        <dbReference type="ChEBI" id="CHEBI:456215"/>
        <dbReference type="EC" id="2.3.1.234"/>
    </reaction>
</comment>
<protein>
    <recommendedName>
        <fullName evidence="1">N(6)-L-threonylcarbamoyladenine synthase</fullName>
        <ecNumber evidence="1">2.3.1.234</ecNumber>
    </recommendedName>
</protein>
<gene>
    <name evidence="8" type="ORF">HMPREF9453_00500</name>
</gene>
<evidence type="ECO:0000256" key="6">
    <source>
        <dbReference type="ARBA" id="ARBA00048117"/>
    </source>
</evidence>
<name>H1CYR2_9FIRM</name>
<dbReference type="PATRIC" id="fig|742743.3.peg.515"/>
<evidence type="ECO:0000256" key="3">
    <source>
        <dbReference type="ARBA" id="ARBA00022694"/>
    </source>
</evidence>
<dbReference type="PRINTS" id="PR00789">
    <property type="entry name" value="OSIALOPTASE"/>
</dbReference>
<evidence type="ECO:0000256" key="5">
    <source>
        <dbReference type="ARBA" id="ARBA00023315"/>
    </source>
</evidence>
<evidence type="ECO:0000256" key="4">
    <source>
        <dbReference type="ARBA" id="ARBA00022723"/>
    </source>
</evidence>